<dbReference type="InterPro" id="IPR016024">
    <property type="entry name" value="ARM-type_fold"/>
</dbReference>
<dbReference type="AlphaFoldDB" id="A0A2Y9C2U4"/>
<dbReference type="Proteomes" id="UP000250222">
    <property type="component" value="Unassembled WGS sequence"/>
</dbReference>
<protein>
    <submittedName>
        <fullName evidence="1">3-methyladenine DNA glycosylase AlkC</fullName>
    </submittedName>
</protein>
<evidence type="ECO:0000313" key="1">
    <source>
        <dbReference type="EMBL" id="SSA36693.1"/>
    </source>
</evidence>
<name>A0A2Y9C2U4_9MICO</name>
<dbReference type="OrthoDB" id="9797162at2"/>
<dbReference type="SUPFAM" id="SSF48371">
    <property type="entry name" value="ARM repeat"/>
    <property type="match status" value="1"/>
</dbReference>
<proteinExistence type="predicted"/>
<evidence type="ECO:0000313" key="2">
    <source>
        <dbReference type="Proteomes" id="UP000250222"/>
    </source>
</evidence>
<keyword evidence="2" id="KW-1185">Reference proteome</keyword>
<dbReference type="InterPro" id="IPR021133">
    <property type="entry name" value="HEAT_type_2"/>
</dbReference>
<dbReference type="Gene3D" id="1.25.40.290">
    <property type="entry name" value="ARM repeat domains"/>
    <property type="match status" value="1"/>
</dbReference>
<reference evidence="1 2" key="1">
    <citation type="submission" date="2016-10" db="EMBL/GenBank/DDBJ databases">
        <authorList>
            <person name="Cai Z."/>
        </authorList>
    </citation>
    <scope>NUCLEOTIDE SEQUENCE [LARGE SCALE GENOMIC DNA]</scope>
    <source>
        <strain evidence="1 2">CGMCC 1.10826</strain>
    </source>
</reference>
<sequence length="381" mass="41429">MPFADELIGTQTVRALTSSLETVRPDLGLTAVRATEQALAPLSLRERSDLLRDALLADLPGDYPALAATVRAARDRAESFTGWLIWPVTSAVVAKAIEDGSEDAFDDALALIAELTPRLTAEFAIRGLLNHDLDRALAIIQGWVASEDEHVRRLATEGTRPFLPWSVRVPGILVEPRSTLPILHALYRDESEYVRRSVANHLNDLSRREPDLAVETATAWLDAPGDTDVTKENTRRLVRHGLRTLVKQGHPGALGLLGFTPAAVDVTGPVLATDVVAVGEVLAFTASVRNTGTEAAQLAVDYVIHHRKANGSQTDKTFKLTTRRLAPGEAVDLGKQHSFRVITTRRYYPGEHALELQVNGVRYGRVSFTLTTPPGQVAAEG</sequence>
<gene>
    <name evidence="1" type="ORF">SAMN05216184_101355</name>
</gene>
<organism evidence="1 2">
    <name type="scientific">Georgenia satyanarayanai</name>
    <dbReference type="NCBI Taxonomy" id="860221"/>
    <lineage>
        <taxon>Bacteria</taxon>
        <taxon>Bacillati</taxon>
        <taxon>Actinomycetota</taxon>
        <taxon>Actinomycetes</taxon>
        <taxon>Micrococcales</taxon>
        <taxon>Bogoriellaceae</taxon>
        <taxon>Georgenia</taxon>
    </lineage>
</organism>
<dbReference type="PROSITE" id="PS50077">
    <property type="entry name" value="HEAT_REPEAT"/>
    <property type="match status" value="1"/>
</dbReference>
<dbReference type="EMBL" id="UETB01000001">
    <property type="protein sequence ID" value="SSA36693.1"/>
    <property type="molecule type" value="Genomic_DNA"/>
</dbReference>
<accession>A0A2Y9C2U4</accession>
<dbReference type="RefSeq" id="WP_110850854.1">
    <property type="nucleotide sequence ID" value="NZ_QKLZ01000001.1"/>
</dbReference>